<dbReference type="InterPro" id="IPR003495">
    <property type="entry name" value="CobW/HypB/UreG_nucleotide-bd"/>
</dbReference>
<dbReference type="SUPFAM" id="SSF49764">
    <property type="entry name" value="HSP20-like chaperones"/>
    <property type="match status" value="1"/>
</dbReference>
<dbReference type="InterPro" id="IPR008978">
    <property type="entry name" value="HSP20-like_chaperone"/>
</dbReference>
<dbReference type="Pfam" id="PF07683">
    <property type="entry name" value="CobW_C"/>
    <property type="match status" value="1"/>
</dbReference>
<feature type="region of interest" description="Disordered" evidence="1">
    <location>
        <begin position="61"/>
        <end position="96"/>
    </location>
</feature>
<dbReference type="InterPro" id="IPR011629">
    <property type="entry name" value="CobW-like_C"/>
</dbReference>
<dbReference type="Pfam" id="PF02492">
    <property type="entry name" value="cobW"/>
    <property type="match status" value="1"/>
</dbReference>
<gene>
    <name evidence="4" type="ORF">EVOR1521_LOCUS17724</name>
</gene>
<feature type="transmembrane region" description="Helical" evidence="2">
    <location>
        <begin position="897"/>
        <end position="914"/>
    </location>
</feature>
<feature type="compositionally biased region" description="Basic and acidic residues" evidence="1">
    <location>
        <begin position="445"/>
        <end position="460"/>
    </location>
</feature>
<dbReference type="InterPro" id="IPR051927">
    <property type="entry name" value="Zn_Chap_cDPG_Synth"/>
</dbReference>
<dbReference type="SUPFAM" id="SSF90002">
    <property type="entry name" value="Hypothetical protein YjiA, C-terminal domain"/>
    <property type="match status" value="1"/>
</dbReference>
<evidence type="ECO:0000259" key="3">
    <source>
        <dbReference type="PROSITE" id="PS51203"/>
    </source>
</evidence>
<keyword evidence="2" id="KW-0472">Membrane</keyword>
<dbReference type="CDD" id="cd03112">
    <property type="entry name" value="CobW-like"/>
    <property type="match status" value="1"/>
</dbReference>
<evidence type="ECO:0000313" key="4">
    <source>
        <dbReference type="EMBL" id="CAJ1392684.1"/>
    </source>
</evidence>
<feature type="domain" description="CS" evidence="3">
    <location>
        <begin position="349"/>
        <end position="442"/>
    </location>
</feature>
<evidence type="ECO:0000256" key="1">
    <source>
        <dbReference type="SAM" id="MobiDB-lite"/>
    </source>
</evidence>
<organism evidence="4 5">
    <name type="scientific">Effrenium voratum</name>
    <dbReference type="NCBI Taxonomy" id="2562239"/>
    <lineage>
        <taxon>Eukaryota</taxon>
        <taxon>Sar</taxon>
        <taxon>Alveolata</taxon>
        <taxon>Dinophyceae</taxon>
        <taxon>Suessiales</taxon>
        <taxon>Symbiodiniaceae</taxon>
        <taxon>Effrenium</taxon>
    </lineage>
</organism>
<name>A0AA36IRT1_9DINO</name>
<dbReference type="Gene3D" id="3.40.50.300">
    <property type="entry name" value="P-loop containing nucleotide triphosphate hydrolases"/>
    <property type="match status" value="1"/>
</dbReference>
<comment type="caution">
    <text evidence="4">The sequence shown here is derived from an EMBL/GenBank/DDBJ whole genome shotgun (WGS) entry which is preliminary data.</text>
</comment>
<evidence type="ECO:0000256" key="2">
    <source>
        <dbReference type="SAM" id="Phobius"/>
    </source>
</evidence>
<dbReference type="Pfam" id="PF04969">
    <property type="entry name" value="CS"/>
    <property type="match status" value="1"/>
</dbReference>
<feature type="transmembrane region" description="Helical" evidence="2">
    <location>
        <begin position="1022"/>
        <end position="1044"/>
    </location>
</feature>
<sequence length="1377" mass="156790">MSELGSADTFLVPLLGKQIHGRAGHGHYHYGPRASPGQGLMACMLPACAAGLSARKRFVRGSRSSTSGVRRGATSSKRLGYSQVHDEEEEEGPPTTILDFTNTEERLEKIKDVTRTPVTLLSGFLGSGKTSLLKHILENQEGVRLGVVVNDVAAVNIDAQLIQRYERSGTIEIAELANGCVCCTASDDLVASVQELVNRSYTRPFHHMVIELSGVGEPEAIKRHWDIGVEVGMPATLMTEIKRTIAVVDASLFGNDWLDSRKATARNEEAAQHSGLETVGQLLAEQVEKADLVLMNKIDLATDDELATSEEVLRALNGSADLIRCTYGKVSPIELLPEIPYGLKFPDFGKGRNYRWAQSPHALQIRVKVAADAKSKDINFDIGRTWLQIWVKGEKVPRLQGKLFGRLKGIEEWLWELDGEGDDRHVAVFLEKSQEGMWEDLWEKQKPNEPEQEHEPHAAEDESSLPMTASCRPCAPGIFQTSRSGKEAGRRFGIRTFTYQRRRPFSAERLQRLIEQWPLPKKRSDFRLADLQPEDSEHIRAALKPVLRSKGFCWVDSEPFRVNEWSHAGRSLSVLPKDWWWSVLKPDQLHFQVSYPGAKGEFERARRDKWQGGKERELHTWVRNGSAVIAGSHAMVSFDGMYTLRHTIERFPEAEFYQYLQTPRLQWVFASEVQKGEPEADPHGLCRDPAWNCTDFTWQPPLCREHSMRCLGQVLHEYVHNTQGMFEQLIANNQLPLSITYLQTLSKQKAVWNAFASKKNILFQHHYPSEGVDGVPSTDFVRIQFSPKRYGCNSTETSSPLGGFSCQPEGKPLLKVVSPGFMRSSDARHFAETFSLSKQDYEQLFELWRGNDMDSRAAACAWLREVGSSKWGTWIRFSKQVSLFQEFPPTSGCFPTFYVFLLLFSAMLFVHQLLPRCYRYCKKVCERRPAETNPSWEPTDLSDIARRMNTRANYTRPDFTSKLIACKSTSFVEVKMALLRGSMGFMSFFRDEEDFCSDSGQALLPPAASSCFRQYFHTRLQVLVYIVTSGLAHIGLSALTFAFASGMVGALLAEVRATIQRNKQVDPSLQNEDWYTEWLSNMQTVTVLMDDFKFLPTFFITYMIGQDVSRWLQWLKIMFCVQGRLHDVALIVSSSYRRVNDAHIGKQQRQMLFKWYRYLNAIHYLGYYKLSPTIGTSPEGVVQDLRTVGLLRDSECEQLQLASAKMRDTLVSWLGHLWHDELDRGFVQALDSDVFMRKVCDLRGVLAQLADMQDMQTSQMVRVMMVVVTNILLGLALIGYPTKMYEETTECFQFWPLVASYLYFICYRGMLHVMFILDKGPFYAKGDCVNIDNLLVSTERFVFHVFRNSFRNPRSDDYLLKPKQPIDQFDPIDPGDV</sequence>
<dbReference type="InterPro" id="IPR007052">
    <property type="entry name" value="CS_dom"/>
</dbReference>
<keyword evidence="5" id="KW-1185">Reference proteome</keyword>
<dbReference type="Proteomes" id="UP001178507">
    <property type="component" value="Unassembled WGS sequence"/>
</dbReference>
<protein>
    <recommendedName>
        <fullName evidence="3">CS domain-containing protein</fullName>
    </recommendedName>
</protein>
<dbReference type="Gene3D" id="2.60.40.790">
    <property type="match status" value="1"/>
</dbReference>
<keyword evidence="2" id="KW-1133">Transmembrane helix</keyword>
<reference evidence="4" key="1">
    <citation type="submission" date="2023-08" db="EMBL/GenBank/DDBJ databases">
        <authorList>
            <person name="Chen Y."/>
            <person name="Shah S."/>
            <person name="Dougan E. K."/>
            <person name="Thang M."/>
            <person name="Chan C."/>
        </authorList>
    </citation>
    <scope>NUCLEOTIDE SEQUENCE</scope>
</reference>
<dbReference type="PANTHER" id="PTHR43603">
    <property type="entry name" value="COBW DOMAIN-CONTAINING PROTEIN DDB_G0274527"/>
    <property type="match status" value="1"/>
</dbReference>
<dbReference type="CDD" id="cd06467">
    <property type="entry name" value="p23_NUDC_like"/>
    <property type="match status" value="1"/>
</dbReference>
<feature type="transmembrane region" description="Helical" evidence="2">
    <location>
        <begin position="1261"/>
        <end position="1282"/>
    </location>
</feature>
<evidence type="ECO:0000313" key="5">
    <source>
        <dbReference type="Proteomes" id="UP001178507"/>
    </source>
</evidence>
<feature type="region of interest" description="Disordered" evidence="1">
    <location>
        <begin position="445"/>
        <end position="467"/>
    </location>
</feature>
<accession>A0AA36IRT1</accession>
<dbReference type="SUPFAM" id="SSF52540">
    <property type="entry name" value="P-loop containing nucleoside triphosphate hydrolases"/>
    <property type="match status" value="1"/>
</dbReference>
<dbReference type="SMART" id="SM00833">
    <property type="entry name" value="CobW_C"/>
    <property type="match status" value="1"/>
</dbReference>
<feature type="compositionally biased region" description="Low complexity" evidence="1">
    <location>
        <begin position="61"/>
        <end position="76"/>
    </location>
</feature>
<dbReference type="InterPro" id="IPR027417">
    <property type="entry name" value="P-loop_NTPase"/>
</dbReference>
<dbReference type="PANTHER" id="PTHR43603:SF1">
    <property type="entry name" value="ZINC-REGULATED GTPASE METALLOPROTEIN ACTIVATOR 1"/>
    <property type="match status" value="1"/>
</dbReference>
<keyword evidence="2" id="KW-0812">Transmembrane</keyword>
<feature type="transmembrane region" description="Helical" evidence="2">
    <location>
        <begin position="1294"/>
        <end position="1317"/>
    </location>
</feature>
<proteinExistence type="predicted"/>
<dbReference type="EMBL" id="CAUJNA010002380">
    <property type="protein sequence ID" value="CAJ1392684.1"/>
    <property type="molecule type" value="Genomic_DNA"/>
</dbReference>
<dbReference type="PROSITE" id="PS51203">
    <property type="entry name" value="CS"/>
    <property type="match status" value="1"/>
</dbReference>